<keyword evidence="2 8" id="KW-0813">Transport</keyword>
<feature type="transmembrane region" description="Helical" evidence="8">
    <location>
        <begin position="91"/>
        <end position="114"/>
    </location>
</feature>
<evidence type="ECO:0000259" key="9">
    <source>
        <dbReference type="PROSITE" id="PS50928"/>
    </source>
</evidence>
<dbReference type="InterPro" id="IPR000515">
    <property type="entry name" value="MetI-like"/>
</dbReference>
<evidence type="ECO:0000256" key="1">
    <source>
        <dbReference type="ARBA" id="ARBA00004429"/>
    </source>
</evidence>
<dbReference type="PANTHER" id="PTHR43357">
    <property type="entry name" value="INNER MEMBRANE ABC TRANSPORTER PERMEASE PROTEIN YDCV"/>
    <property type="match status" value="1"/>
</dbReference>
<dbReference type="EMBL" id="JBFRYC010000002">
    <property type="protein sequence ID" value="MEX1660826.1"/>
    <property type="molecule type" value="Genomic_DNA"/>
</dbReference>
<feature type="transmembrane region" description="Helical" evidence="8">
    <location>
        <begin position="185"/>
        <end position="210"/>
    </location>
</feature>
<evidence type="ECO:0000256" key="3">
    <source>
        <dbReference type="ARBA" id="ARBA00022475"/>
    </source>
</evidence>
<evidence type="ECO:0000256" key="8">
    <source>
        <dbReference type="RuleBase" id="RU363032"/>
    </source>
</evidence>
<dbReference type="Gene3D" id="1.10.3720.10">
    <property type="entry name" value="MetI-like"/>
    <property type="match status" value="1"/>
</dbReference>
<organism evidence="10 11">
    <name type="scientific">Thioclava arctica</name>
    <dbReference type="NCBI Taxonomy" id="3238301"/>
    <lineage>
        <taxon>Bacteria</taxon>
        <taxon>Pseudomonadati</taxon>
        <taxon>Pseudomonadota</taxon>
        <taxon>Alphaproteobacteria</taxon>
        <taxon>Rhodobacterales</taxon>
        <taxon>Paracoccaceae</taxon>
        <taxon>Thioclava</taxon>
    </lineage>
</organism>
<evidence type="ECO:0000256" key="2">
    <source>
        <dbReference type="ARBA" id="ARBA00022448"/>
    </source>
</evidence>
<keyword evidence="5 8" id="KW-0812">Transmembrane</keyword>
<feature type="transmembrane region" description="Helical" evidence="8">
    <location>
        <begin position="56"/>
        <end position="79"/>
    </location>
</feature>
<evidence type="ECO:0000313" key="10">
    <source>
        <dbReference type="EMBL" id="MEX1660826.1"/>
    </source>
</evidence>
<reference evidence="10 11" key="1">
    <citation type="journal article" date="2011" name="Int. J. Syst. Evol. Microbiol.">
        <title>Zhongshania antarctica gen. nov., sp. nov. and Zhongshania guokunii sp. nov., gammaproteobacteria respectively isolated from coastal attached (fast) ice and surface seawater of the Antarctic.</title>
        <authorList>
            <person name="Li H.J."/>
            <person name="Zhang X.Y."/>
            <person name="Chen C.X."/>
            <person name="Zhang Y.J."/>
            <person name="Gao Z.M."/>
            <person name="Yu Y."/>
            <person name="Chen X.L."/>
            <person name="Chen B."/>
            <person name="Zhang Y.Z."/>
        </authorList>
    </citation>
    <scope>NUCLEOTIDE SEQUENCE [LARGE SCALE GENOMIC DNA]</scope>
    <source>
        <strain evidence="10 11">15-R06ZXC-3</strain>
    </source>
</reference>
<feature type="domain" description="ABC transmembrane type-1" evidence="9">
    <location>
        <begin position="56"/>
        <end position="249"/>
    </location>
</feature>
<feature type="transmembrane region" description="Helical" evidence="8">
    <location>
        <begin position="230"/>
        <end position="252"/>
    </location>
</feature>
<dbReference type="PANTHER" id="PTHR43357:SF4">
    <property type="entry name" value="INNER MEMBRANE ABC TRANSPORTER PERMEASE PROTEIN YDCV"/>
    <property type="match status" value="1"/>
</dbReference>
<keyword evidence="4" id="KW-0997">Cell inner membrane</keyword>
<sequence length="262" mass="29155">MRVQRFWSIIALIFGFTYFALPLIGTLEFSLRARRGEYSLDAYRSVLSDPQFRETFSYSIVMAIFTIFVGALIVVPTAYWVRLKLPRLRPVVEFITLLPLVIPPIVIVFGYIRLYNTSSFLPLTGTLTGTNILLLLGYTTLSLPYMYRAVDTGLRTLDVATLTEAAQSLGAGWITILARLILPNVLIAVLSGAFITFAIVIGEFVLASLLNRPAFGPYMQLVGANKAYEPAALAVIAFSITWICMGLIQLVTRFSKHTKAQR</sequence>
<dbReference type="CDD" id="cd06261">
    <property type="entry name" value="TM_PBP2"/>
    <property type="match status" value="1"/>
</dbReference>
<keyword evidence="6 8" id="KW-1133">Transmembrane helix</keyword>
<name>A0ABV3TGW6_9RHOB</name>
<keyword evidence="7 8" id="KW-0472">Membrane</keyword>
<protein>
    <submittedName>
        <fullName evidence="10">ABC transporter permease</fullName>
    </submittedName>
</protein>
<evidence type="ECO:0000256" key="6">
    <source>
        <dbReference type="ARBA" id="ARBA00022989"/>
    </source>
</evidence>
<proteinExistence type="inferred from homology"/>
<evidence type="ECO:0000256" key="5">
    <source>
        <dbReference type="ARBA" id="ARBA00022692"/>
    </source>
</evidence>
<feature type="transmembrane region" description="Helical" evidence="8">
    <location>
        <begin position="7"/>
        <end position="25"/>
    </location>
</feature>
<comment type="similarity">
    <text evidence="8">Belongs to the binding-protein-dependent transport system permease family.</text>
</comment>
<keyword evidence="3" id="KW-1003">Cell membrane</keyword>
<gene>
    <name evidence="10" type="ORF">AB4874_04065</name>
</gene>
<evidence type="ECO:0000256" key="7">
    <source>
        <dbReference type="ARBA" id="ARBA00023136"/>
    </source>
</evidence>
<dbReference type="Proteomes" id="UP001557465">
    <property type="component" value="Unassembled WGS sequence"/>
</dbReference>
<dbReference type="RefSeq" id="WP_295531649.1">
    <property type="nucleotide sequence ID" value="NZ_JBFRYC010000002.1"/>
</dbReference>
<dbReference type="Pfam" id="PF00528">
    <property type="entry name" value="BPD_transp_1"/>
    <property type="match status" value="1"/>
</dbReference>
<evidence type="ECO:0000313" key="11">
    <source>
        <dbReference type="Proteomes" id="UP001557465"/>
    </source>
</evidence>
<dbReference type="SUPFAM" id="SSF161098">
    <property type="entry name" value="MetI-like"/>
    <property type="match status" value="1"/>
</dbReference>
<dbReference type="PROSITE" id="PS50928">
    <property type="entry name" value="ABC_TM1"/>
    <property type="match status" value="1"/>
</dbReference>
<feature type="transmembrane region" description="Helical" evidence="8">
    <location>
        <begin position="120"/>
        <end position="138"/>
    </location>
</feature>
<keyword evidence="11" id="KW-1185">Reference proteome</keyword>
<comment type="subcellular location">
    <subcellularLocation>
        <location evidence="1">Cell inner membrane</location>
        <topology evidence="1">Multi-pass membrane protein</topology>
    </subcellularLocation>
    <subcellularLocation>
        <location evidence="8">Cell membrane</location>
        <topology evidence="8">Multi-pass membrane protein</topology>
    </subcellularLocation>
</comment>
<dbReference type="InterPro" id="IPR035906">
    <property type="entry name" value="MetI-like_sf"/>
</dbReference>
<evidence type="ECO:0000256" key="4">
    <source>
        <dbReference type="ARBA" id="ARBA00022519"/>
    </source>
</evidence>
<accession>A0ABV3TGW6</accession>
<comment type="caution">
    <text evidence="10">The sequence shown here is derived from an EMBL/GenBank/DDBJ whole genome shotgun (WGS) entry which is preliminary data.</text>
</comment>